<dbReference type="PRINTS" id="PR01438">
    <property type="entry name" value="UNVRSLSTRESS"/>
</dbReference>
<dbReference type="EMBL" id="KN662943">
    <property type="protein sequence ID" value="KHN12874.1"/>
    <property type="molecule type" value="Genomic_DNA"/>
</dbReference>
<dbReference type="InterPro" id="IPR006015">
    <property type="entry name" value="Universal_stress_UspA"/>
</dbReference>
<proteinExistence type="predicted"/>
<dbReference type="Pfam" id="PF00582">
    <property type="entry name" value="Usp"/>
    <property type="match status" value="1"/>
</dbReference>
<dbReference type="PANTHER" id="PTHR46100">
    <property type="entry name" value="IMP2'P"/>
    <property type="match status" value="1"/>
</dbReference>
<dbReference type="SUPFAM" id="SSF52402">
    <property type="entry name" value="Adenine nucleotide alpha hydrolases-like"/>
    <property type="match status" value="1"/>
</dbReference>
<dbReference type="Proteomes" id="UP000053555">
    <property type="component" value="Unassembled WGS sequence"/>
</dbReference>
<reference evidence="2" key="1">
    <citation type="submission" date="2014-07" db="EMBL/GenBank/DDBJ databases">
        <title>Identification of a novel salt tolerance gene in wild soybean by whole-genome sequencing.</title>
        <authorList>
            <person name="Lam H.-M."/>
            <person name="Qi X."/>
            <person name="Li M.-W."/>
            <person name="Liu X."/>
            <person name="Xie M."/>
            <person name="Ni M."/>
            <person name="Xu X."/>
        </authorList>
    </citation>
    <scope>NUCLEOTIDE SEQUENCE [LARGE SCALE GENOMIC DNA]</scope>
    <source>
        <tissue evidence="2">Root</tissue>
    </source>
</reference>
<dbReference type="PANTHER" id="PTHR46100:SF4">
    <property type="entry name" value="USPA DOMAIN-CONTAINING PROTEIN"/>
    <property type="match status" value="1"/>
</dbReference>
<feature type="domain" description="UspA" evidence="1">
    <location>
        <begin position="21"/>
        <end position="53"/>
    </location>
</feature>
<name>A0A0B2PYW2_GLYSO</name>
<dbReference type="Gene3D" id="3.40.50.620">
    <property type="entry name" value="HUPs"/>
    <property type="match status" value="1"/>
</dbReference>
<dbReference type="InterPro" id="IPR006016">
    <property type="entry name" value="UspA"/>
</dbReference>
<gene>
    <name evidence="2" type="ORF">glysoja_029408</name>
</gene>
<evidence type="ECO:0000259" key="1">
    <source>
        <dbReference type="Pfam" id="PF00582"/>
    </source>
</evidence>
<dbReference type="AlphaFoldDB" id="A0A0B2PYW2"/>
<accession>A0A0B2PYW2</accession>
<organism evidence="2">
    <name type="scientific">Glycine soja</name>
    <name type="common">Wild soybean</name>
    <dbReference type="NCBI Taxonomy" id="3848"/>
    <lineage>
        <taxon>Eukaryota</taxon>
        <taxon>Viridiplantae</taxon>
        <taxon>Streptophyta</taxon>
        <taxon>Embryophyta</taxon>
        <taxon>Tracheophyta</taxon>
        <taxon>Spermatophyta</taxon>
        <taxon>Magnoliopsida</taxon>
        <taxon>eudicotyledons</taxon>
        <taxon>Gunneridae</taxon>
        <taxon>Pentapetalae</taxon>
        <taxon>rosids</taxon>
        <taxon>fabids</taxon>
        <taxon>Fabales</taxon>
        <taxon>Fabaceae</taxon>
        <taxon>Papilionoideae</taxon>
        <taxon>50 kb inversion clade</taxon>
        <taxon>NPAAA clade</taxon>
        <taxon>indigoferoid/millettioid clade</taxon>
        <taxon>Phaseoleae</taxon>
        <taxon>Glycine</taxon>
        <taxon>Glycine subgen. Soja</taxon>
    </lineage>
</organism>
<evidence type="ECO:0000313" key="2">
    <source>
        <dbReference type="EMBL" id="KHN12874.1"/>
    </source>
</evidence>
<protein>
    <recommendedName>
        <fullName evidence="1">UspA domain-containing protein</fullName>
    </recommendedName>
</protein>
<sequence>MLVRGYAKQLIMYVPLEYLTLGNRGLGTLQRVIMESVSNYVVNNASCPITVVKNPCHHHH</sequence>
<dbReference type="InterPro" id="IPR014729">
    <property type="entry name" value="Rossmann-like_a/b/a_fold"/>
</dbReference>